<keyword evidence="8" id="KW-0326">Glycosidase</keyword>
<dbReference type="OMA" id="HNYHRVW"/>
<dbReference type="OrthoDB" id="8118055at2759"/>
<dbReference type="GO" id="GO:0044322">
    <property type="term" value="C:endoplasmic reticulum quality control compartment"/>
    <property type="evidence" value="ECO:0007669"/>
    <property type="project" value="GOC"/>
</dbReference>
<organism evidence="11">
    <name type="scientific">Thelazia callipaeda</name>
    <name type="common">Oriental eyeworm</name>
    <name type="synonym">Parasitic nematode</name>
    <dbReference type="NCBI Taxonomy" id="103827"/>
    <lineage>
        <taxon>Eukaryota</taxon>
        <taxon>Metazoa</taxon>
        <taxon>Ecdysozoa</taxon>
        <taxon>Nematoda</taxon>
        <taxon>Chromadorea</taxon>
        <taxon>Rhabditida</taxon>
        <taxon>Spirurina</taxon>
        <taxon>Spiruromorpha</taxon>
        <taxon>Thelazioidea</taxon>
        <taxon>Thelaziidae</taxon>
        <taxon>Thelazia</taxon>
    </lineage>
</organism>
<proteinExistence type="inferred from homology"/>
<feature type="active site" description="Proton donor" evidence="6">
    <location>
        <position position="76"/>
    </location>
</feature>
<dbReference type="InterPro" id="IPR044674">
    <property type="entry name" value="EDEM1/2/3"/>
</dbReference>
<evidence type="ECO:0000256" key="3">
    <source>
        <dbReference type="ARBA" id="ARBA00022824"/>
    </source>
</evidence>
<feature type="binding site" evidence="7">
    <location>
        <position position="445"/>
    </location>
    <ligand>
        <name>Ca(2+)</name>
        <dbReference type="ChEBI" id="CHEBI:29108"/>
    </ligand>
</feature>
<dbReference type="PRINTS" id="PR00747">
    <property type="entry name" value="GLYHDRLASE47"/>
</dbReference>
<protein>
    <recommendedName>
        <fullName evidence="8">alpha-1,2-Mannosidase</fullName>
        <ecNumber evidence="8">3.2.1.-</ecNumber>
    </recommendedName>
</protein>
<evidence type="ECO:0000256" key="5">
    <source>
        <dbReference type="ARBA" id="ARBA00054385"/>
    </source>
</evidence>
<dbReference type="InterPro" id="IPR012341">
    <property type="entry name" value="6hp_glycosidase-like_sf"/>
</dbReference>
<feature type="active site" evidence="6">
    <location>
        <position position="342"/>
    </location>
</feature>
<dbReference type="GO" id="GO:0005975">
    <property type="term" value="P:carbohydrate metabolic process"/>
    <property type="evidence" value="ECO:0007669"/>
    <property type="project" value="InterPro"/>
</dbReference>
<keyword evidence="3" id="KW-0256">Endoplasmic reticulum</keyword>
<evidence type="ECO:0000256" key="6">
    <source>
        <dbReference type="PIRSR" id="PIRSR601382-1"/>
    </source>
</evidence>
<dbReference type="STRING" id="103827.A0A0N5D9X1"/>
<accession>A0A0N5D9X1</accession>
<keyword evidence="7" id="KW-0106">Calcium</keyword>
<keyword evidence="7" id="KW-0479">Metal-binding</keyword>
<evidence type="ECO:0000256" key="2">
    <source>
        <dbReference type="ARBA" id="ARBA00007658"/>
    </source>
</evidence>
<evidence type="ECO:0000313" key="10">
    <source>
        <dbReference type="Proteomes" id="UP000276776"/>
    </source>
</evidence>
<keyword evidence="4" id="KW-0325">Glycoprotein</keyword>
<comment type="function">
    <text evidence="5">Involved in the endoplasmic reticulum-associated degradation (ERAD) pathway that targets misfolded glycoproteins for degradation in an N-glycan-dependent manner. May initiate ERAD by promoting the first mannose trimming step of ERAD substrates, from Man9GlcNAc2 to Man8GlcNAc2. Seems to recognize and bind to exposed hydrophobic regions in target proteins.</text>
</comment>
<dbReference type="GO" id="GO:0004571">
    <property type="term" value="F:mannosyl-oligosaccharide 1,2-alpha-mannosidase activity"/>
    <property type="evidence" value="ECO:0007669"/>
    <property type="project" value="InterPro"/>
</dbReference>
<dbReference type="PANTHER" id="PTHR45679">
    <property type="entry name" value="ER DEGRADATION-ENHANCING ALPHA-MANNOSIDASE-LIKE PROTEIN 2"/>
    <property type="match status" value="1"/>
</dbReference>
<evidence type="ECO:0000313" key="9">
    <source>
        <dbReference type="EMBL" id="VDN07602.1"/>
    </source>
</evidence>
<dbReference type="EMBL" id="UYYF01004920">
    <property type="protein sequence ID" value="VDN07602.1"/>
    <property type="molecule type" value="Genomic_DNA"/>
</dbReference>
<feature type="active site" description="Proton donor" evidence="6">
    <location>
        <position position="321"/>
    </location>
</feature>
<dbReference type="FunFam" id="1.50.10.10:FF:000015">
    <property type="entry name" value="alpha-1,2-Mannosidase"/>
    <property type="match status" value="1"/>
</dbReference>
<dbReference type="EC" id="3.2.1.-" evidence="8"/>
<dbReference type="InterPro" id="IPR036026">
    <property type="entry name" value="Seven-hairpin_glycosidases"/>
</dbReference>
<dbReference type="Proteomes" id="UP000276776">
    <property type="component" value="Unassembled WGS sequence"/>
</dbReference>
<evidence type="ECO:0000256" key="8">
    <source>
        <dbReference type="RuleBase" id="RU361193"/>
    </source>
</evidence>
<dbReference type="GO" id="GO:0005509">
    <property type="term" value="F:calcium ion binding"/>
    <property type="evidence" value="ECO:0007669"/>
    <property type="project" value="InterPro"/>
</dbReference>
<dbReference type="Pfam" id="PF01532">
    <property type="entry name" value="Glyco_hydro_47"/>
    <property type="match status" value="1"/>
</dbReference>
<comment type="subcellular location">
    <subcellularLocation>
        <location evidence="1">Endoplasmic reticulum</location>
    </subcellularLocation>
</comment>
<reference evidence="11" key="1">
    <citation type="submission" date="2017-02" db="UniProtKB">
        <authorList>
            <consortium name="WormBaseParasite"/>
        </authorList>
    </citation>
    <scope>IDENTIFICATION</scope>
</reference>
<sequence>MFYHAYNSYLLHAYPLDELKPLSCSGMDTWGSFSLTLIDSLDTLLVMGNETEFKRAAEIILNTVEVNTNVNVSVFETNIRVIGGLLSGHMLSGRVKGMALEPGWPCSGPLLRLAERFAQKLLPAFKSLTGMPYGTVNLKYGLHQKETAVTCTAGIGTLLLEFGTISRLTEDLRTKCHFLGNPLYERVALKALDSLWKSRSPLNLVGNHINVETGDWTVTDAGIGAGVDSYFEYLAKAGIFFQRAELMKQFKTYVKAINKHIRKGDWFVWVSMTTGQMSMPIFQSLEAFWPGLLALTGDVDDAQRIIYQYAQIVRQYGFLPEFFNLPKQEVVSKRAGYPLRPEFVESLYYLYRATKDPLLLEIAAEIVHAIEFSCRTKCGYATITNVENHSVEDRMESFFLSETTKYLYLLFDPENFINANGTVARIIETPNGQCIIDAGGYIFNTEAHPLDPAIVYCCSRKRNRDLEMISRFEKNIDLISLMRIFDDTLIYHGKNSHTEDANKKFDLRHLVRTDFRKHSSLTNPWLYDFVTTYNNNCLDCSMPTDIQTKNVAFRRFLNVAFAKHVYPLRGTRFIVGLVCLPNDGLKAVYRKDWPDAREVVVEQQLDAVDEIRLNKGYFRNTMEMDYSALLSTPVSYFSKFTGSGQILPKSDEEIC</sequence>
<name>A0A0N5D9X1_THECL</name>
<keyword evidence="8" id="KW-0378">Hydrolase</keyword>
<comment type="cofactor">
    <cofactor evidence="7">
        <name>Ca(2+)</name>
        <dbReference type="ChEBI" id="CHEBI:29108"/>
    </cofactor>
</comment>
<dbReference type="Gene3D" id="1.50.10.10">
    <property type="match status" value="1"/>
</dbReference>
<feature type="active site" evidence="6">
    <location>
        <position position="228"/>
    </location>
</feature>
<dbReference type="WBParaSite" id="TCLT_0000994501-mRNA-1">
    <property type="protein sequence ID" value="TCLT_0000994501-mRNA-1"/>
    <property type="gene ID" value="TCLT_0000994501"/>
</dbReference>
<evidence type="ECO:0000256" key="1">
    <source>
        <dbReference type="ARBA" id="ARBA00004240"/>
    </source>
</evidence>
<dbReference type="InterPro" id="IPR001382">
    <property type="entry name" value="Glyco_hydro_47"/>
</dbReference>
<dbReference type="PANTHER" id="PTHR45679:SF6">
    <property type="entry name" value="ER DEGRADATION-ENHANCING ALPHA-MANNOSIDASE-LIKE PROTEIN 2"/>
    <property type="match status" value="1"/>
</dbReference>
<evidence type="ECO:0000256" key="7">
    <source>
        <dbReference type="PIRSR" id="PIRSR601382-2"/>
    </source>
</evidence>
<dbReference type="GO" id="GO:0016020">
    <property type="term" value="C:membrane"/>
    <property type="evidence" value="ECO:0007669"/>
    <property type="project" value="InterPro"/>
</dbReference>
<reference evidence="9 10" key="2">
    <citation type="submission" date="2018-11" db="EMBL/GenBank/DDBJ databases">
        <authorList>
            <consortium name="Pathogen Informatics"/>
        </authorList>
    </citation>
    <scope>NUCLEOTIDE SEQUENCE [LARGE SCALE GENOMIC DNA]</scope>
</reference>
<evidence type="ECO:0000256" key="4">
    <source>
        <dbReference type="ARBA" id="ARBA00023180"/>
    </source>
</evidence>
<dbReference type="AlphaFoldDB" id="A0A0N5D9X1"/>
<keyword evidence="10" id="KW-1185">Reference proteome</keyword>
<dbReference type="GO" id="GO:1904380">
    <property type="term" value="P:endoplasmic reticulum mannose trimming"/>
    <property type="evidence" value="ECO:0007669"/>
    <property type="project" value="InterPro"/>
</dbReference>
<evidence type="ECO:0000313" key="11">
    <source>
        <dbReference type="WBParaSite" id="TCLT_0000994501-mRNA-1"/>
    </source>
</evidence>
<dbReference type="GO" id="GO:1904154">
    <property type="term" value="P:positive regulation of retrograde protein transport, ER to cytosol"/>
    <property type="evidence" value="ECO:0007669"/>
    <property type="project" value="UniProtKB-ARBA"/>
</dbReference>
<comment type="similarity">
    <text evidence="2 8">Belongs to the glycosyl hydrolase 47 family.</text>
</comment>
<gene>
    <name evidence="9" type="ORF">TCLT_LOCUS9934</name>
</gene>
<dbReference type="SUPFAM" id="SSF48225">
    <property type="entry name" value="Seven-hairpin glycosidases"/>
    <property type="match status" value="1"/>
</dbReference>